<dbReference type="VEuPathDB" id="FungiDB:CC1G_02586"/>
<dbReference type="HOGENOM" id="CLU_035509_15_0_1"/>
<accession>A8PB88</accession>
<feature type="transmembrane region" description="Helical" evidence="1">
    <location>
        <begin position="120"/>
        <end position="138"/>
    </location>
</feature>
<sequence>MSGTPPPPLPSLEDLLTLLRTVQQGLYWQVVATSVLLYDHVTTFDLERKKKWTLGQFLYVINRYAGHALALHGTIHQFSARPGDPSFERNPDVPAQGVSFSIRPWVKINMSRKSGIHGQIQAWLSVIGLWTMQFILAIRIWCMYERSKRIFCVLGIAFVIHVGGSSLIVGLDPATGGVNFSIPGTQWAICIPKGFPKFLWLFWCLTAAFDFLILVLALWEGIRFVWRQPKRTARETAASESGSASLVLALGPRPNLLRVLLRDSMVLPFLSVVVCPLNLLALFDVLPPGSITIILKLSSIAPPLLGCRLILNLRDAYYHPFSEEYRTAAFGDDASRGRAVEFSPADLELLSVASLDHPQRKA</sequence>
<feature type="transmembrane region" description="Helical" evidence="1">
    <location>
        <begin position="150"/>
        <end position="171"/>
    </location>
</feature>
<feature type="transmembrane region" description="Helical" evidence="1">
    <location>
        <begin position="200"/>
        <end position="222"/>
    </location>
</feature>
<keyword evidence="4" id="KW-1185">Reference proteome</keyword>
<evidence type="ECO:0000259" key="2">
    <source>
        <dbReference type="Pfam" id="PF20151"/>
    </source>
</evidence>
<proteinExistence type="predicted"/>
<feature type="transmembrane region" description="Helical" evidence="1">
    <location>
        <begin position="265"/>
        <end position="283"/>
    </location>
</feature>
<keyword evidence="1" id="KW-1133">Transmembrane helix</keyword>
<dbReference type="Proteomes" id="UP000001861">
    <property type="component" value="Unassembled WGS sequence"/>
</dbReference>
<dbReference type="Pfam" id="PF20151">
    <property type="entry name" value="DUF6533"/>
    <property type="match status" value="1"/>
</dbReference>
<name>A8PB88_COPC7</name>
<dbReference type="GeneID" id="6016754"/>
<dbReference type="eggNOG" id="ENOG502RCW6">
    <property type="taxonomic scope" value="Eukaryota"/>
</dbReference>
<organism evidence="3 4">
    <name type="scientific">Coprinopsis cinerea (strain Okayama-7 / 130 / ATCC MYA-4618 / FGSC 9003)</name>
    <name type="common">Inky cap fungus</name>
    <name type="synonym">Hormographiella aspergillata</name>
    <dbReference type="NCBI Taxonomy" id="240176"/>
    <lineage>
        <taxon>Eukaryota</taxon>
        <taxon>Fungi</taxon>
        <taxon>Dikarya</taxon>
        <taxon>Basidiomycota</taxon>
        <taxon>Agaricomycotina</taxon>
        <taxon>Agaricomycetes</taxon>
        <taxon>Agaricomycetidae</taxon>
        <taxon>Agaricales</taxon>
        <taxon>Agaricineae</taxon>
        <taxon>Psathyrellaceae</taxon>
        <taxon>Coprinopsis</taxon>
    </lineage>
</organism>
<gene>
    <name evidence="3" type="ORF">CC1G_02586</name>
</gene>
<dbReference type="KEGG" id="cci:CC1G_02586"/>
<dbReference type="InParanoid" id="A8PB88"/>
<dbReference type="OMA" id="WEIANIL"/>
<evidence type="ECO:0000256" key="1">
    <source>
        <dbReference type="SAM" id="Phobius"/>
    </source>
</evidence>
<keyword evidence="1" id="KW-0472">Membrane</keyword>
<dbReference type="InterPro" id="IPR045340">
    <property type="entry name" value="DUF6533"/>
</dbReference>
<evidence type="ECO:0000313" key="3">
    <source>
        <dbReference type="EMBL" id="EAU81570.2"/>
    </source>
</evidence>
<dbReference type="OrthoDB" id="3349377at2759"/>
<dbReference type="AlphaFoldDB" id="A8PB88"/>
<dbReference type="RefSeq" id="XP_001840123.2">
    <property type="nucleotide sequence ID" value="XM_001840071.2"/>
</dbReference>
<protein>
    <recommendedName>
        <fullName evidence="2">DUF6533 domain-containing protein</fullName>
    </recommendedName>
</protein>
<dbReference type="EMBL" id="AACS02000004">
    <property type="protein sequence ID" value="EAU81570.2"/>
    <property type="molecule type" value="Genomic_DNA"/>
</dbReference>
<comment type="caution">
    <text evidence="3">The sequence shown here is derived from an EMBL/GenBank/DDBJ whole genome shotgun (WGS) entry which is preliminary data.</text>
</comment>
<keyword evidence="1" id="KW-0812">Transmembrane</keyword>
<reference evidence="3 4" key="1">
    <citation type="journal article" date="2010" name="Proc. Natl. Acad. Sci. U.S.A.">
        <title>Insights into evolution of multicellular fungi from the assembled chromosomes of the mushroom Coprinopsis cinerea (Coprinus cinereus).</title>
        <authorList>
            <person name="Stajich J.E."/>
            <person name="Wilke S.K."/>
            <person name="Ahren D."/>
            <person name="Au C.H."/>
            <person name="Birren B.W."/>
            <person name="Borodovsky M."/>
            <person name="Burns C."/>
            <person name="Canback B."/>
            <person name="Casselton L.A."/>
            <person name="Cheng C.K."/>
            <person name="Deng J."/>
            <person name="Dietrich F.S."/>
            <person name="Fargo D.C."/>
            <person name="Farman M.L."/>
            <person name="Gathman A.C."/>
            <person name="Goldberg J."/>
            <person name="Guigo R."/>
            <person name="Hoegger P.J."/>
            <person name="Hooker J.B."/>
            <person name="Huggins A."/>
            <person name="James T.Y."/>
            <person name="Kamada T."/>
            <person name="Kilaru S."/>
            <person name="Kodira C."/>
            <person name="Kues U."/>
            <person name="Kupfer D."/>
            <person name="Kwan H.S."/>
            <person name="Lomsadze A."/>
            <person name="Li W."/>
            <person name="Lilly W.W."/>
            <person name="Ma L.J."/>
            <person name="Mackey A.J."/>
            <person name="Manning G."/>
            <person name="Martin F."/>
            <person name="Muraguchi H."/>
            <person name="Natvig D.O."/>
            <person name="Palmerini H."/>
            <person name="Ramesh M.A."/>
            <person name="Rehmeyer C.J."/>
            <person name="Roe B.A."/>
            <person name="Shenoy N."/>
            <person name="Stanke M."/>
            <person name="Ter-Hovhannisyan V."/>
            <person name="Tunlid A."/>
            <person name="Velagapudi R."/>
            <person name="Vision T.J."/>
            <person name="Zeng Q."/>
            <person name="Zolan M.E."/>
            <person name="Pukkila P.J."/>
        </authorList>
    </citation>
    <scope>NUCLEOTIDE SEQUENCE [LARGE SCALE GENOMIC DNA]</scope>
    <source>
        <strain evidence="4">Okayama-7 / 130 / ATCC MYA-4618 / FGSC 9003</strain>
    </source>
</reference>
<feature type="domain" description="DUF6533" evidence="2">
    <location>
        <begin position="27"/>
        <end position="66"/>
    </location>
</feature>
<evidence type="ECO:0000313" key="4">
    <source>
        <dbReference type="Proteomes" id="UP000001861"/>
    </source>
</evidence>